<accession>A0A1A8X7J0</accession>
<dbReference type="AlphaFoldDB" id="A0A1A8X7J0"/>
<organism evidence="1 2">
    <name type="scientific">Plasmodium ovale curtisi</name>
    <dbReference type="NCBI Taxonomy" id="864141"/>
    <lineage>
        <taxon>Eukaryota</taxon>
        <taxon>Sar</taxon>
        <taxon>Alveolata</taxon>
        <taxon>Apicomplexa</taxon>
        <taxon>Aconoidasida</taxon>
        <taxon>Haemosporida</taxon>
        <taxon>Plasmodiidae</taxon>
        <taxon>Plasmodium</taxon>
        <taxon>Plasmodium (Plasmodium)</taxon>
    </lineage>
</organism>
<protein>
    <submittedName>
        <fullName evidence="1">Uncharacterized protein</fullName>
    </submittedName>
</protein>
<sequence length="114" mass="13172">MDLDETRVQGQRIKAKLDNIIAEPGNNQKMLSLSDHQPANSRVMKIFRQTIGKIEDIPHKVGEYNLLENISGSHNRQLQQKTLMLYNEKRKKGNSISGGTYYRIKNIKYNETIN</sequence>
<dbReference type="Proteomes" id="UP000078546">
    <property type="component" value="Unassembled WGS sequence"/>
</dbReference>
<proteinExistence type="predicted"/>
<reference evidence="2" key="1">
    <citation type="submission" date="2016-05" db="EMBL/GenBank/DDBJ databases">
        <authorList>
            <person name="Naeem Raeece"/>
        </authorList>
    </citation>
    <scope>NUCLEOTIDE SEQUENCE [LARGE SCALE GENOMIC DNA]</scope>
</reference>
<evidence type="ECO:0000313" key="2">
    <source>
        <dbReference type="Proteomes" id="UP000078546"/>
    </source>
</evidence>
<name>A0A1A8X7J0_PLAOA</name>
<dbReference type="EMBL" id="FLQV01001772">
    <property type="protein sequence ID" value="SBT00198.1"/>
    <property type="molecule type" value="Genomic_DNA"/>
</dbReference>
<evidence type="ECO:0000313" key="1">
    <source>
        <dbReference type="EMBL" id="SBT00198.1"/>
    </source>
</evidence>
<gene>
    <name evidence="1" type="ORF">POVCU1_058320</name>
</gene>